<feature type="domain" description="PhoU" evidence="9">
    <location>
        <begin position="126"/>
        <end position="211"/>
    </location>
</feature>
<sequence length="240" mass="26768">MNRDKHISSAFDRDLETIQAMVVKMGGMVETAITDAAAALEARDEELAEQVRRRDKAIDALEAQINEDAARLIALRAPTATDLRMVLAVMKIAASLERVGDYAKNMAKRTSVLSQLPQIYGSGMALRRMAQAVSKMLQDALDSYIRRDSELAEDVRQRDLEVDQMYNALFREFLTFMMEDPRNITSCMHLHFIAKNIERMGDHATTIAEQVIYLVTGDIPDDTRPKSSSVQAEADLATGG</sequence>
<evidence type="ECO:0000256" key="2">
    <source>
        <dbReference type="ARBA" id="ARBA00008107"/>
    </source>
</evidence>
<dbReference type="GO" id="GO:0045936">
    <property type="term" value="P:negative regulation of phosphate metabolic process"/>
    <property type="evidence" value="ECO:0007669"/>
    <property type="project" value="InterPro"/>
</dbReference>
<evidence type="ECO:0000256" key="5">
    <source>
        <dbReference type="ARBA" id="ARBA00022490"/>
    </source>
</evidence>
<dbReference type="PANTHER" id="PTHR42930:SF3">
    <property type="entry name" value="PHOSPHATE-SPECIFIC TRANSPORT SYSTEM ACCESSORY PROTEIN PHOU"/>
    <property type="match status" value="1"/>
</dbReference>
<keyword evidence="5 8" id="KW-0963">Cytoplasm</keyword>
<comment type="subunit">
    <text evidence="3 8">Homodimer.</text>
</comment>
<dbReference type="Gene3D" id="1.20.58.220">
    <property type="entry name" value="Phosphate transport system protein phou homolog 2, domain 2"/>
    <property type="match status" value="2"/>
</dbReference>
<comment type="caution">
    <text evidence="10">The sequence shown here is derived from an EMBL/GenBank/DDBJ whole genome shotgun (WGS) entry which is preliminary data.</text>
</comment>
<dbReference type="GO" id="GO:0006817">
    <property type="term" value="P:phosphate ion transport"/>
    <property type="evidence" value="ECO:0007669"/>
    <property type="project" value="UniProtKB-KW"/>
</dbReference>
<keyword evidence="11" id="KW-1185">Reference proteome</keyword>
<gene>
    <name evidence="10" type="primary">phoU</name>
    <name evidence="10" type="ORF">H4P12_05475</name>
</gene>
<dbReference type="InterPro" id="IPR038078">
    <property type="entry name" value="PhoU-like_sf"/>
</dbReference>
<name>A0A926JCV3_9RHOB</name>
<comment type="function">
    <text evidence="7 8">Plays a role in the regulation of phosphate uptake.</text>
</comment>
<dbReference type="Proteomes" id="UP000608594">
    <property type="component" value="Unassembled WGS sequence"/>
</dbReference>
<dbReference type="RefSeq" id="WP_187792614.1">
    <property type="nucleotide sequence ID" value="NZ_JACOQL010000002.1"/>
</dbReference>
<evidence type="ECO:0000256" key="7">
    <source>
        <dbReference type="ARBA" id="ARBA00056181"/>
    </source>
</evidence>
<evidence type="ECO:0000256" key="6">
    <source>
        <dbReference type="ARBA" id="ARBA00022592"/>
    </source>
</evidence>
<comment type="subcellular location">
    <subcellularLocation>
        <location evidence="1 8">Cytoplasm</location>
    </subcellularLocation>
</comment>
<dbReference type="GO" id="GO:0005737">
    <property type="term" value="C:cytoplasm"/>
    <property type="evidence" value="ECO:0007669"/>
    <property type="project" value="UniProtKB-SubCell"/>
</dbReference>
<protein>
    <recommendedName>
        <fullName evidence="8">Phosphate-specific transport system accessory protein PhoU</fullName>
    </recommendedName>
</protein>
<organism evidence="10 11">
    <name type="scientific">Paracoccus amoyensis</name>
    <dbReference type="NCBI Taxonomy" id="2760093"/>
    <lineage>
        <taxon>Bacteria</taxon>
        <taxon>Pseudomonadati</taxon>
        <taxon>Pseudomonadota</taxon>
        <taxon>Alphaproteobacteria</taxon>
        <taxon>Rhodobacterales</taxon>
        <taxon>Paracoccaceae</taxon>
        <taxon>Paracoccus</taxon>
    </lineage>
</organism>
<evidence type="ECO:0000313" key="10">
    <source>
        <dbReference type="EMBL" id="MBC9246173.1"/>
    </source>
</evidence>
<evidence type="ECO:0000256" key="8">
    <source>
        <dbReference type="PIRNR" id="PIRNR003107"/>
    </source>
</evidence>
<proteinExistence type="inferred from homology"/>
<dbReference type="InterPro" id="IPR028366">
    <property type="entry name" value="PhoU"/>
</dbReference>
<evidence type="ECO:0000256" key="3">
    <source>
        <dbReference type="ARBA" id="ARBA00011738"/>
    </source>
</evidence>
<feature type="domain" description="PhoU" evidence="9">
    <location>
        <begin position="23"/>
        <end position="110"/>
    </location>
</feature>
<evidence type="ECO:0000313" key="11">
    <source>
        <dbReference type="Proteomes" id="UP000608594"/>
    </source>
</evidence>
<dbReference type="FunFam" id="1.20.58.220:FF:000004">
    <property type="entry name" value="Phosphate-specific transport system accessory protein PhoU"/>
    <property type="match status" value="1"/>
</dbReference>
<comment type="similarity">
    <text evidence="2 8">Belongs to the PhoU family.</text>
</comment>
<dbReference type="PANTHER" id="PTHR42930">
    <property type="entry name" value="PHOSPHATE-SPECIFIC TRANSPORT SYSTEM ACCESSORY PROTEIN PHOU"/>
    <property type="match status" value="1"/>
</dbReference>
<accession>A0A926JCV3</accession>
<dbReference type="AlphaFoldDB" id="A0A926JCV3"/>
<evidence type="ECO:0000256" key="1">
    <source>
        <dbReference type="ARBA" id="ARBA00004496"/>
    </source>
</evidence>
<evidence type="ECO:0000256" key="4">
    <source>
        <dbReference type="ARBA" id="ARBA00022448"/>
    </source>
</evidence>
<dbReference type="NCBIfam" id="TIGR02135">
    <property type="entry name" value="phoU_full"/>
    <property type="match status" value="1"/>
</dbReference>
<dbReference type="InterPro" id="IPR026022">
    <property type="entry name" value="PhoU_dom"/>
</dbReference>
<dbReference type="EMBL" id="JACOQL010000002">
    <property type="protein sequence ID" value="MBC9246173.1"/>
    <property type="molecule type" value="Genomic_DNA"/>
</dbReference>
<dbReference type="PIRSF" id="PIRSF003107">
    <property type="entry name" value="PhoU"/>
    <property type="match status" value="1"/>
</dbReference>
<evidence type="ECO:0000259" key="9">
    <source>
        <dbReference type="Pfam" id="PF01895"/>
    </source>
</evidence>
<reference evidence="10" key="1">
    <citation type="submission" date="2020-08" db="EMBL/GenBank/DDBJ databases">
        <title>Paracoccus amoyensis sp. nov., isolated from the surface seawater at coast of Xiamen, Fujian.</title>
        <authorList>
            <person name="Lyu L."/>
        </authorList>
    </citation>
    <scope>NUCLEOTIDE SEQUENCE</scope>
    <source>
        <strain evidence="10">11-3</strain>
    </source>
</reference>
<dbReference type="GO" id="GO:0030643">
    <property type="term" value="P:intracellular phosphate ion homeostasis"/>
    <property type="evidence" value="ECO:0007669"/>
    <property type="project" value="InterPro"/>
</dbReference>
<dbReference type="Pfam" id="PF01895">
    <property type="entry name" value="PhoU"/>
    <property type="match status" value="2"/>
</dbReference>
<keyword evidence="6 8" id="KW-0592">Phosphate transport</keyword>
<dbReference type="SUPFAM" id="SSF109755">
    <property type="entry name" value="PhoU-like"/>
    <property type="match status" value="1"/>
</dbReference>
<keyword evidence="4 8" id="KW-0813">Transport</keyword>